<proteinExistence type="predicted"/>
<dbReference type="GO" id="GO:0009279">
    <property type="term" value="C:cell outer membrane"/>
    <property type="evidence" value="ECO:0007669"/>
    <property type="project" value="TreeGrafter"/>
</dbReference>
<dbReference type="PANTHER" id="PTHR44858:SF1">
    <property type="entry name" value="UDP-N-ACETYLGLUCOSAMINE--PEPTIDE N-ACETYLGLUCOSAMINYLTRANSFERASE SPINDLY-RELATED"/>
    <property type="match status" value="1"/>
</dbReference>
<keyword evidence="6" id="KW-1185">Reference proteome</keyword>
<dbReference type="PANTHER" id="PTHR44858">
    <property type="entry name" value="TETRATRICOPEPTIDE REPEAT PROTEIN 6"/>
    <property type="match status" value="1"/>
</dbReference>
<dbReference type="InterPro" id="IPR011990">
    <property type="entry name" value="TPR-like_helical_dom_sf"/>
</dbReference>
<dbReference type="PROSITE" id="PS50005">
    <property type="entry name" value="TPR"/>
    <property type="match status" value="2"/>
</dbReference>
<reference evidence="5 6" key="1">
    <citation type="journal article" date="2017" name="Int. J. Syst. Evol. Microbiol.">
        <title>Marinicauda algicola sp. nov., isolated from a marine red alga Rhodosorus marinus.</title>
        <authorList>
            <person name="Jeong S.E."/>
            <person name="Jeon S.H."/>
            <person name="Chun B.H."/>
            <person name="Kim D.W."/>
            <person name="Jeon C.O."/>
        </authorList>
    </citation>
    <scope>NUCLEOTIDE SEQUENCE [LARGE SCALE GENOMIC DNA]</scope>
    <source>
        <strain evidence="5 6">JCM 31718</strain>
    </source>
</reference>
<dbReference type="PROSITE" id="PS50293">
    <property type="entry name" value="TPR_REGION"/>
    <property type="match status" value="1"/>
</dbReference>
<dbReference type="SUPFAM" id="SSF48452">
    <property type="entry name" value="TPR-like"/>
    <property type="match status" value="1"/>
</dbReference>
<keyword evidence="2 3" id="KW-0802">TPR repeat</keyword>
<sequence length="187" mass="19757">MSLFHAIAAALAASAQAASPAPSYVIGGTAAQDCYEAARGSGAFHSDIQTCLAALEDMRLSIGDRAGTYVNLGILLRRRGATERAIDAYDRAIALRPDLAEAWLNRGAARFAVDDREAALADLNRALELDLAEPEVALVNRAAVLEAQGDVEAAYRDLTAALEIEPGYPPALEALERYEVRTADGGT</sequence>
<feature type="signal peptide" evidence="4">
    <location>
        <begin position="1"/>
        <end position="17"/>
    </location>
</feature>
<dbReference type="SMART" id="SM00028">
    <property type="entry name" value="TPR"/>
    <property type="match status" value="3"/>
</dbReference>
<dbReference type="InterPro" id="IPR050498">
    <property type="entry name" value="Ycf3"/>
</dbReference>
<name>A0A4S2GY46_9PROT</name>
<dbReference type="Proteomes" id="UP000308054">
    <property type="component" value="Unassembled WGS sequence"/>
</dbReference>
<dbReference type="GO" id="GO:0046813">
    <property type="term" value="P:receptor-mediated virion attachment to host cell"/>
    <property type="evidence" value="ECO:0007669"/>
    <property type="project" value="TreeGrafter"/>
</dbReference>
<accession>A0A4S2GY46</accession>
<feature type="repeat" description="TPR" evidence="3">
    <location>
        <begin position="100"/>
        <end position="133"/>
    </location>
</feature>
<evidence type="ECO:0000256" key="3">
    <source>
        <dbReference type="PROSITE-ProRule" id="PRU00339"/>
    </source>
</evidence>
<dbReference type="OrthoDB" id="7594766at2"/>
<dbReference type="Gene3D" id="1.25.40.10">
    <property type="entry name" value="Tetratricopeptide repeat domain"/>
    <property type="match status" value="1"/>
</dbReference>
<comment type="caution">
    <text evidence="5">The sequence shown here is derived from an EMBL/GenBank/DDBJ whole genome shotgun (WGS) entry which is preliminary data.</text>
</comment>
<evidence type="ECO:0000256" key="4">
    <source>
        <dbReference type="SAM" id="SignalP"/>
    </source>
</evidence>
<dbReference type="EMBL" id="SRXW01000003">
    <property type="protein sequence ID" value="TGY88097.1"/>
    <property type="molecule type" value="Genomic_DNA"/>
</dbReference>
<gene>
    <name evidence="5" type="ORF">E5163_09650</name>
</gene>
<dbReference type="Pfam" id="PF13414">
    <property type="entry name" value="TPR_11"/>
    <property type="match status" value="1"/>
</dbReference>
<evidence type="ECO:0000256" key="1">
    <source>
        <dbReference type="ARBA" id="ARBA00022737"/>
    </source>
</evidence>
<dbReference type="AlphaFoldDB" id="A0A4S2GY46"/>
<keyword evidence="1" id="KW-0677">Repeat</keyword>
<dbReference type="InterPro" id="IPR019734">
    <property type="entry name" value="TPR_rpt"/>
</dbReference>
<evidence type="ECO:0000256" key="2">
    <source>
        <dbReference type="ARBA" id="ARBA00022803"/>
    </source>
</evidence>
<feature type="chain" id="PRO_5020757580" evidence="4">
    <location>
        <begin position="18"/>
        <end position="187"/>
    </location>
</feature>
<organism evidence="5 6">
    <name type="scientific">Marinicauda algicola</name>
    <dbReference type="NCBI Taxonomy" id="2029849"/>
    <lineage>
        <taxon>Bacteria</taxon>
        <taxon>Pseudomonadati</taxon>
        <taxon>Pseudomonadota</taxon>
        <taxon>Alphaproteobacteria</taxon>
        <taxon>Maricaulales</taxon>
        <taxon>Maricaulaceae</taxon>
        <taxon>Marinicauda</taxon>
    </lineage>
</organism>
<dbReference type="RefSeq" id="WP_135995942.1">
    <property type="nucleotide sequence ID" value="NZ_CP071057.1"/>
</dbReference>
<feature type="repeat" description="TPR" evidence="3">
    <location>
        <begin position="66"/>
        <end position="99"/>
    </location>
</feature>
<evidence type="ECO:0000313" key="6">
    <source>
        <dbReference type="Proteomes" id="UP000308054"/>
    </source>
</evidence>
<keyword evidence="4" id="KW-0732">Signal</keyword>
<protein>
    <submittedName>
        <fullName evidence="5">Tetratricopeptide repeat protein</fullName>
    </submittedName>
</protein>
<evidence type="ECO:0000313" key="5">
    <source>
        <dbReference type="EMBL" id="TGY88097.1"/>
    </source>
</evidence>